<dbReference type="PANTHER" id="PTHR46013">
    <property type="entry name" value="VASCULAR CELL ADHESION MOLECULE 1"/>
    <property type="match status" value="1"/>
</dbReference>
<feature type="domain" description="Ig-like" evidence="1">
    <location>
        <begin position="82"/>
        <end position="168"/>
    </location>
</feature>
<gene>
    <name evidence="2" type="primary">NTM</name>
</gene>
<dbReference type="InterPro" id="IPR007110">
    <property type="entry name" value="Ig-like_dom"/>
</dbReference>
<reference evidence="2" key="2">
    <citation type="submission" date="2025-08" db="UniProtKB">
        <authorList>
            <consortium name="Ensembl"/>
        </authorList>
    </citation>
    <scope>IDENTIFICATION</scope>
</reference>
<reference evidence="2" key="3">
    <citation type="submission" date="2025-09" db="UniProtKB">
        <authorList>
            <consortium name="Ensembl"/>
        </authorList>
    </citation>
    <scope>IDENTIFICATION</scope>
</reference>
<sequence>MKNGSYTHPDHLTVTEAFWYIDPVKRVEPVSLLDLPEYSGRVQYFRDTQQHFFLRLTNVLKEDEHQYCYRIQTHTEKWAGIPGIQLKFTDLHVDTIQAVREGNITVLTYTTTCSPADSPTFIWCKNGRSLSSSTNPLQLQPVSIEDAGSYMCAVRGYEHLPSPAQTLTRPSVSLVIIVEGSSEILTCSRDTNPPTYSIISITSGFYYCVAQNNHGAQNSSTVSVIIKGNEQRNQKCLLLFPATLPVSSLQNADPDFMDDASTAFELKVRSSDQIYNVLALSIFKNKITLGCCGS</sequence>
<protein>
    <recommendedName>
        <fullName evidence="1">Ig-like domain-containing protein</fullName>
    </recommendedName>
</protein>
<dbReference type="PROSITE" id="PS50835">
    <property type="entry name" value="IG_LIKE"/>
    <property type="match status" value="1"/>
</dbReference>
<dbReference type="InterPro" id="IPR013783">
    <property type="entry name" value="Ig-like_fold"/>
</dbReference>
<dbReference type="InterPro" id="IPR036179">
    <property type="entry name" value="Ig-like_dom_sf"/>
</dbReference>
<organism evidence="2 3">
    <name type="scientific">Electrophorus electricus</name>
    <name type="common">Electric eel</name>
    <name type="synonym">Gymnotus electricus</name>
    <dbReference type="NCBI Taxonomy" id="8005"/>
    <lineage>
        <taxon>Eukaryota</taxon>
        <taxon>Metazoa</taxon>
        <taxon>Chordata</taxon>
        <taxon>Craniata</taxon>
        <taxon>Vertebrata</taxon>
        <taxon>Euteleostomi</taxon>
        <taxon>Actinopterygii</taxon>
        <taxon>Neopterygii</taxon>
        <taxon>Teleostei</taxon>
        <taxon>Ostariophysi</taxon>
        <taxon>Gymnotiformes</taxon>
        <taxon>Gymnotoidei</taxon>
        <taxon>Gymnotidae</taxon>
        <taxon>Electrophorus</taxon>
    </lineage>
</organism>
<proteinExistence type="predicted"/>
<dbReference type="AlphaFoldDB" id="A0AAY5F218"/>
<evidence type="ECO:0000313" key="2">
    <source>
        <dbReference type="Ensembl" id="ENSEEEP00000063081.1"/>
    </source>
</evidence>
<dbReference type="SUPFAM" id="SSF48726">
    <property type="entry name" value="Immunoglobulin"/>
    <property type="match status" value="2"/>
</dbReference>
<dbReference type="Proteomes" id="UP000314983">
    <property type="component" value="Chromosome 16"/>
</dbReference>
<keyword evidence="3" id="KW-1185">Reference proteome</keyword>
<dbReference type="GeneTree" id="ENSGT01120000272338"/>
<dbReference type="Gene3D" id="2.60.40.10">
    <property type="entry name" value="Immunoglobulins"/>
    <property type="match status" value="2"/>
</dbReference>
<dbReference type="PANTHER" id="PTHR46013:SF4">
    <property type="entry name" value="B-CELL RECEPTOR CD22-RELATED"/>
    <property type="match status" value="1"/>
</dbReference>
<accession>A0AAY5F218</accession>
<name>A0AAY5F218_ELEEL</name>
<evidence type="ECO:0000313" key="3">
    <source>
        <dbReference type="Proteomes" id="UP000314983"/>
    </source>
</evidence>
<reference evidence="2 3" key="1">
    <citation type="submission" date="2020-05" db="EMBL/GenBank/DDBJ databases">
        <title>Electrophorus electricus (electric eel) genome, fEleEle1, primary haplotype.</title>
        <authorList>
            <person name="Myers G."/>
            <person name="Meyer A."/>
            <person name="Fedrigo O."/>
            <person name="Formenti G."/>
            <person name="Rhie A."/>
            <person name="Tracey A."/>
            <person name="Sims Y."/>
            <person name="Jarvis E.D."/>
        </authorList>
    </citation>
    <scope>NUCLEOTIDE SEQUENCE [LARGE SCALE GENOMIC DNA]</scope>
</reference>
<evidence type="ECO:0000259" key="1">
    <source>
        <dbReference type="PROSITE" id="PS50835"/>
    </source>
</evidence>
<dbReference type="Ensembl" id="ENSEEET00000058054.1">
    <property type="protein sequence ID" value="ENSEEEP00000063081.1"/>
    <property type="gene ID" value="ENSEEEG00000026794.1"/>
</dbReference>